<keyword evidence="4 5" id="KW-0175">Coiled coil</keyword>
<feature type="domain" description="RH2" evidence="7">
    <location>
        <begin position="307"/>
        <end position="414"/>
    </location>
</feature>
<dbReference type="GO" id="GO:0005737">
    <property type="term" value="C:cytoplasm"/>
    <property type="evidence" value="ECO:0007669"/>
    <property type="project" value="UniProtKB-SubCell"/>
</dbReference>
<dbReference type="InterPro" id="IPR015943">
    <property type="entry name" value="WD40/YVTN_repeat-like_dom_sf"/>
</dbReference>
<evidence type="ECO:0000256" key="6">
    <source>
        <dbReference type="SAM" id="MobiDB-lite"/>
    </source>
</evidence>
<feature type="non-terminal residue" evidence="8">
    <location>
        <position position="1"/>
    </location>
</feature>
<evidence type="ECO:0000256" key="1">
    <source>
        <dbReference type="ARBA" id="ARBA00004496"/>
    </source>
</evidence>
<dbReference type="KEGG" id="tng:GSTEN00021707G001"/>
<dbReference type="GO" id="GO:0005078">
    <property type="term" value="F:MAP-kinase scaffold activity"/>
    <property type="evidence" value="ECO:0007669"/>
    <property type="project" value="InterPro"/>
</dbReference>
<dbReference type="PANTHER" id="PTHR13886">
    <property type="entry name" value="JNK/SAPK-ASSOCIATED PROTEIN"/>
    <property type="match status" value="1"/>
</dbReference>
<proteinExistence type="inferred from homology"/>
<dbReference type="GO" id="GO:0016192">
    <property type="term" value="P:vesicle-mediated transport"/>
    <property type="evidence" value="ECO:0007669"/>
    <property type="project" value="TreeGrafter"/>
</dbReference>
<feature type="compositionally biased region" description="Low complexity" evidence="6">
    <location>
        <begin position="74"/>
        <end position="86"/>
    </location>
</feature>
<dbReference type="GO" id="GO:0019894">
    <property type="term" value="F:kinesin binding"/>
    <property type="evidence" value="ECO:0007669"/>
    <property type="project" value="TreeGrafter"/>
</dbReference>
<feature type="region of interest" description="Disordered" evidence="6">
    <location>
        <begin position="665"/>
        <end position="693"/>
    </location>
</feature>
<keyword evidence="3" id="KW-0963">Cytoplasm</keyword>
<feature type="compositionally biased region" description="Basic and acidic residues" evidence="6">
    <location>
        <begin position="7"/>
        <end position="19"/>
    </location>
</feature>
<feature type="region of interest" description="Disordered" evidence="6">
    <location>
        <begin position="1"/>
        <end position="117"/>
    </location>
</feature>
<dbReference type="InterPro" id="IPR039911">
    <property type="entry name" value="JIP3/JIP4"/>
</dbReference>
<name>Q4S9X2_TETNG</name>
<feature type="compositionally biased region" description="Low complexity" evidence="6">
    <location>
        <begin position="629"/>
        <end position="641"/>
    </location>
</feature>
<dbReference type="GO" id="GO:0030159">
    <property type="term" value="F:signaling receptor complex adaptor activity"/>
    <property type="evidence" value="ECO:0007669"/>
    <property type="project" value="TreeGrafter"/>
</dbReference>
<dbReference type="InterPro" id="IPR032486">
    <property type="entry name" value="JIP_LZII"/>
</dbReference>
<dbReference type="OrthoDB" id="10256043at2759"/>
<comment type="similarity">
    <text evidence="2">Belongs to the JIP scaffold family.</text>
</comment>
<accession>Q4S9X2</accession>
<evidence type="ECO:0000313" key="8">
    <source>
        <dbReference type="EMBL" id="CAG02560.1"/>
    </source>
</evidence>
<evidence type="ECO:0000259" key="7">
    <source>
        <dbReference type="PROSITE" id="PS51777"/>
    </source>
</evidence>
<evidence type="ECO:0000256" key="2">
    <source>
        <dbReference type="ARBA" id="ARBA00009866"/>
    </source>
</evidence>
<evidence type="ECO:0000256" key="4">
    <source>
        <dbReference type="ARBA" id="ARBA00023054"/>
    </source>
</evidence>
<dbReference type="Pfam" id="PF16471">
    <property type="entry name" value="JIP_LZII"/>
    <property type="match status" value="1"/>
</dbReference>
<dbReference type="InterPro" id="IPR034744">
    <property type="entry name" value="RH2"/>
</dbReference>
<dbReference type="InterPro" id="IPR036322">
    <property type="entry name" value="WD40_repeat_dom_sf"/>
</dbReference>
<dbReference type="AlphaFoldDB" id="Q4S9X2"/>
<feature type="coiled-coil region" evidence="5">
    <location>
        <begin position="229"/>
        <end position="335"/>
    </location>
</feature>
<evidence type="ECO:0000256" key="5">
    <source>
        <dbReference type="SAM" id="Coils"/>
    </source>
</evidence>
<reference evidence="8" key="2">
    <citation type="submission" date="2004-02" db="EMBL/GenBank/DDBJ databases">
        <authorList>
            <consortium name="Genoscope"/>
            <consortium name="Whitehead Institute Centre for Genome Research"/>
        </authorList>
    </citation>
    <scope>NUCLEOTIDE SEQUENCE</scope>
</reference>
<feature type="compositionally biased region" description="Basic and acidic residues" evidence="6">
    <location>
        <begin position="90"/>
        <end position="117"/>
    </location>
</feature>
<gene>
    <name evidence="8" type="ORF">GSTENG00021707001</name>
</gene>
<dbReference type="PANTHER" id="PTHR13886:SF2">
    <property type="entry name" value="C-JUN-AMINO-TERMINAL KINASE-INTERACTING PROTEIN 4"/>
    <property type="match status" value="1"/>
</dbReference>
<comment type="caution">
    <text evidence="8">The sequence shown here is derived from an EMBL/GenBank/DDBJ whole genome shotgun (WGS) entry which is preliminary data.</text>
</comment>
<comment type="subcellular location">
    <subcellularLocation>
        <location evidence="1">Cytoplasm</location>
    </subcellularLocation>
</comment>
<organism evidence="8">
    <name type="scientific">Tetraodon nigroviridis</name>
    <name type="common">Spotted green pufferfish</name>
    <name type="synonym">Chelonodon nigroviridis</name>
    <dbReference type="NCBI Taxonomy" id="99883"/>
    <lineage>
        <taxon>Eukaryota</taxon>
        <taxon>Metazoa</taxon>
        <taxon>Chordata</taxon>
        <taxon>Craniata</taxon>
        <taxon>Vertebrata</taxon>
        <taxon>Euteleostomi</taxon>
        <taxon>Actinopterygii</taxon>
        <taxon>Neopterygii</taxon>
        <taxon>Teleostei</taxon>
        <taxon>Neoteleostei</taxon>
        <taxon>Acanthomorphata</taxon>
        <taxon>Eupercaria</taxon>
        <taxon>Tetraodontiformes</taxon>
        <taxon>Tetradontoidea</taxon>
        <taxon>Tetraodontidae</taxon>
        <taxon>Tetraodon</taxon>
    </lineage>
</organism>
<dbReference type="Gene3D" id="2.130.10.10">
    <property type="entry name" value="YVTN repeat-like/Quinoprotein amine dehydrogenase"/>
    <property type="match status" value="1"/>
</dbReference>
<evidence type="ECO:0000256" key="3">
    <source>
        <dbReference type="ARBA" id="ARBA00022490"/>
    </source>
</evidence>
<dbReference type="FunFam" id="1.20.5.1000:FF:000001">
    <property type="entry name" value="C-Jun-amino-terminal kinase-interacting protein 3 isoform X2"/>
    <property type="match status" value="1"/>
</dbReference>
<dbReference type="GO" id="GO:0008432">
    <property type="term" value="F:JUN kinase binding"/>
    <property type="evidence" value="ECO:0007669"/>
    <property type="project" value="TreeGrafter"/>
</dbReference>
<dbReference type="SUPFAM" id="SSF50978">
    <property type="entry name" value="WD40 repeat-like"/>
    <property type="match status" value="1"/>
</dbReference>
<feature type="coiled-coil region" evidence="5">
    <location>
        <begin position="535"/>
        <end position="562"/>
    </location>
</feature>
<dbReference type="Pfam" id="PF19056">
    <property type="entry name" value="WD40_2"/>
    <property type="match status" value="1"/>
</dbReference>
<protein>
    <submittedName>
        <fullName evidence="8">(spotted green pufferfish) hypothetical protein</fullName>
    </submittedName>
</protein>
<sequence>MTQENSLGEKADQYEDELSHINTNGSKSGTPPSRPNSSVSCQSAPAKANAHGDGAHSSAPLSSHDGVSPTSNESASAAALAAASGATTESNDKPTQDQEVSDGLKKNLDRDGDKPESNKTIAAVQELQHSQFERGDDEEDKLEKSEVQAIIESTPELDMDLGSCRGTSTPTKVGIENLAFDRNTDSLFEELSSAANDLIGDVDEGADLLGMGREVEHLIHENTQLLETKNALNVVKNDLMARIDELNCEKEDLQGELDAVTQAKTKLEEKNKELEEELKKVRAELEDAKQKVKNENEDDSDVPTAQRKRFTRVEMARVLMERNQYKERLMELQEAIKWTEMIRASKETPTLQEKKKSSLWQFFSRLFSSSGGTAKKPVAAEAPVNVKYNAPTAQIQPSIKKKSSTLQQLPGDKSKAFDFLNEETPAVDVVSRREQKRAQYQQVKAHVQKEDGRVQAYGWSLPKKSKANGGQAESKMKNLPVPVFLRPLDEKDASMKLWCAAGVNLSGGKTRDGGSIVGASVFYNDVPGPESPKKKIGSQSSLDKLDQELKEQQKELRQQDEMSSLVWICTSTKSTSKAVVIDANQPGNILESFFVCNSHVLCIASVPGARETDYPTGEEVTQKAEATPAGNGSSQPAASSSAGGLAVLGDITVVGCEAGGTAVAQMEGGPGRGAEAGSTPAEDVTEAPEDGGRGACAKRIFADPLGAQHPAEAPPGYSQSVYVHSSVAQWKKCLHSIRLKDAVLGIVHVKGRVLVGLADGTLAIFHRGVDGQWDLDNYHQIELGKTNQSIRCMTVVHDKVWCGYKNKIYVVQPKAMKTEKSFDAHPRKDSQVRQLAWHGDGIWVSIRLDSTLRLFHAHTLQHLQDVDIEPYVSKMLGTGKLGFSFVRITTLMISCKRLWIGTGNGVIISIPLTEAANKANKASGNPPGSAVRVYGDESGDRVTAGTFVPFCSMAHAQLSFHGHRDAVKFFTAVPGHASSSVGGGEAAGDKTTDVSAQEGNKSMLVMSGGEGYIDFRMVAKTGALCSGDEDGDADESEDAPMKLQAKAERSHLIVWQLM</sequence>
<dbReference type="EMBL" id="CAAE01014694">
    <property type="protein sequence ID" value="CAG02560.1"/>
    <property type="molecule type" value="Genomic_DNA"/>
</dbReference>
<dbReference type="PROSITE" id="PS51777">
    <property type="entry name" value="RH2"/>
    <property type="match status" value="1"/>
</dbReference>
<feature type="compositionally biased region" description="Polar residues" evidence="6">
    <location>
        <begin position="20"/>
        <end position="43"/>
    </location>
</feature>
<reference evidence="8" key="1">
    <citation type="journal article" date="2004" name="Nature">
        <title>Genome duplication in the teleost fish Tetraodon nigroviridis reveals the early vertebrate proto-karyotype.</title>
        <authorList>
            <person name="Jaillon O."/>
            <person name="Aury J.-M."/>
            <person name="Brunet F."/>
            <person name="Petit J.-L."/>
            <person name="Stange-Thomann N."/>
            <person name="Mauceli E."/>
            <person name="Bouneau L."/>
            <person name="Fischer C."/>
            <person name="Ozouf-Costaz C."/>
            <person name="Bernot A."/>
            <person name="Nicaud S."/>
            <person name="Jaffe D."/>
            <person name="Fisher S."/>
            <person name="Lutfalla G."/>
            <person name="Dossat C."/>
            <person name="Segurens B."/>
            <person name="Dasilva C."/>
            <person name="Salanoubat M."/>
            <person name="Levy M."/>
            <person name="Boudet N."/>
            <person name="Castellano S."/>
            <person name="Anthouard V."/>
            <person name="Jubin C."/>
            <person name="Castelli V."/>
            <person name="Katinka M."/>
            <person name="Vacherie B."/>
            <person name="Biemont C."/>
            <person name="Skalli Z."/>
            <person name="Cattolico L."/>
            <person name="Poulain J."/>
            <person name="De Berardinis V."/>
            <person name="Cruaud C."/>
            <person name="Duprat S."/>
            <person name="Brottier P."/>
            <person name="Coutanceau J.-P."/>
            <person name="Gouzy J."/>
            <person name="Parra G."/>
            <person name="Lardier G."/>
            <person name="Chapple C."/>
            <person name="McKernan K.J."/>
            <person name="McEwan P."/>
            <person name="Bosak S."/>
            <person name="Kellis M."/>
            <person name="Volff J.-N."/>
            <person name="Guigo R."/>
            <person name="Zody M.C."/>
            <person name="Mesirov J."/>
            <person name="Lindblad-Toh K."/>
            <person name="Birren B."/>
            <person name="Nusbaum C."/>
            <person name="Kahn D."/>
            <person name="Robinson-Rechavi M."/>
            <person name="Laudet V."/>
            <person name="Schachter V."/>
            <person name="Quetier F."/>
            <person name="Saurin W."/>
            <person name="Scarpelli C."/>
            <person name="Wincker P."/>
            <person name="Lander E.S."/>
            <person name="Weissenbach J."/>
            <person name="Roest Crollius H."/>
        </authorList>
    </citation>
    <scope>NUCLEOTIDE SEQUENCE [LARGE SCALE GENOMIC DNA]</scope>
</reference>
<dbReference type="Gene3D" id="1.20.5.1000">
    <property type="entry name" value="arf6 gtpase in complex with a specific effector, jip4"/>
    <property type="match status" value="1"/>
</dbReference>
<feature type="region of interest" description="Disordered" evidence="6">
    <location>
        <begin position="611"/>
        <end position="641"/>
    </location>
</feature>